<comment type="caution">
    <text evidence="10">The sequence shown here is derived from an EMBL/GenBank/DDBJ whole genome shotgun (WGS) entry which is preliminary data.</text>
</comment>
<dbReference type="InterPro" id="IPR013201">
    <property type="entry name" value="Prot_inhib_I29"/>
</dbReference>
<evidence type="ECO:0000256" key="4">
    <source>
        <dbReference type="ARBA" id="ARBA00022807"/>
    </source>
</evidence>
<feature type="signal peptide" evidence="7">
    <location>
        <begin position="1"/>
        <end position="17"/>
    </location>
</feature>
<feature type="non-terminal residue" evidence="10">
    <location>
        <position position="351"/>
    </location>
</feature>
<dbReference type="PRINTS" id="PR00705">
    <property type="entry name" value="PAPAIN"/>
</dbReference>
<dbReference type="InterPro" id="IPR025660">
    <property type="entry name" value="Pept_his_AS"/>
</dbReference>
<gene>
    <name evidence="10" type="ORF">Z043_124651</name>
</gene>
<evidence type="ECO:0000313" key="10">
    <source>
        <dbReference type="EMBL" id="KPP57605.1"/>
    </source>
</evidence>
<name>A0A0P7UC53_SCLFO</name>
<dbReference type="Pfam" id="PF08246">
    <property type="entry name" value="Inhibitor_I29"/>
    <property type="match status" value="1"/>
</dbReference>
<evidence type="ECO:0000256" key="5">
    <source>
        <dbReference type="ARBA" id="ARBA00023145"/>
    </source>
</evidence>
<evidence type="ECO:0000313" key="11">
    <source>
        <dbReference type="Proteomes" id="UP000034805"/>
    </source>
</evidence>
<evidence type="ECO:0000259" key="9">
    <source>
        <dbReference type="SMART" id="SM00848"/>
    </source>
</evidence>
<accession>A0A0P7UC53</accession>
<dbReference type="InterPro" id="IPR013128">
    <property type="entry name" value="Peptidase_C1A"/>
</dbReference>
<feature type="chain" id="PRO_5018529987" evidence="7">
    <location>
        <begin position="18"/>
        <end position="351"/>
    </location>
</feature>
<evidence type="ECO:0000256" key="6">
    <source>
        <dbReference type="ARBA" id="ARBA00023157"/>
    </source>
</evidence>
<reference evidence="10 11" key="1">
    <citation type="submission" date="2015-08" db="EMBL/GenBank/DDBJ databases">
        <title>The genome of the Asian arowana (Scleropages formosus).</title>
        <authorList>
            <person name="Tan M.H."/>
            <person name="Gan H.M."/>
            <person name="Croft L.J."/>
            <person name="Austin C.M."/>
        </authorList>
    </citation>
    <scope>NUCLEOTIDE SEQUENCE [LARGE SCALE GENOMIC DNA]</scope>
    <source>
        <strain evidence="10">Aro1</strain>
    </source>
</reference>
<dbReference type="CDD" id="cd02248">
    <property type="entry name" value="Peptidase_C1A"/>
    <property type="match status" value="1"/>
</dbReference>
<dbReference type="Gene3D" id="3.90.70.10">
    <property type="entry name" value="Cysteine proteinases"/>
    <property type="match status" value="1"/>
</dbReference>
<comment type="similarity">
    <text evidence="1">Belongs to the peptidase C1 family.</text>
</comment>
<feature type="domain" description="Peptidase C1A papain C-terminal" evidence="8">
    <location>
        <begin position="115"/>
        <end position="329"/>
    </location>
</feature>
<evidence type="ECO:0000256" key="7">
    <source>
        <dbReference type="SAM" id="SignalP"/>
    </source>
</evidence>
<keyword evidence="3" id="KW-0378">Hydrolase</keyword>
<evidence type="ECO:0000259" key="8">
    <source>
        <dbReference type="SMART" id="SM00645"/>
    </source>
</evidence>
<keyword evidence="2" id="KW-0645">Protease</keyword>
<dbReference type="EMBL" id="JARO02015963">
    <property type="protein sequence ID" value="KPP57605.1"/>
    <property type="molecule type" value="Genomic_DNA"/>
</dbReference>
<organism evidence="10 11">
    <name type="scientific">Scleropages formosus</name>
    <name type="common">Asian bonytongue</name>
    <name type="synonym">Osteoglossum formosum</name>
    <dbReference type="NCBI Taxonomy" id="113540"/>
    <lineage>
        <taxon>Eukaryota</taxon>
        <taxon>Metazoa</taxon>
        <taxon>Chordata</taxon>
        <taxon>Craniata</taxon>
        <taxon>Vertebrata</taxon>
        <taxon>Euteleostomi</taxon>
        <taxon>Actinopterygii</taxon>
        <taxon>Neopterygii</taxon>
        <taxon>Teleostei</taxon>
        <taxon>Osteoglossocephala</taxon>
        <taxon>Osteoglossomorpha</taxon>
        <taxon>Osteoglossiformes</taxon>
        <taxon>Osteoglossidae</taxon>
        <taxon>Scleropages</taxon>
    </lineage>
</organism>
<dbReference type="InterPro" id="IPR038765">
    <property type="entry name" value="Papain-like_cys_pep_sf"/>
</dbReference>
<dbReference type="STRING" id="113540.ENSSFOP00015018517"/>
<dbReference type="SUPFAM" id="SSF54001">
    <property type="entry name" value="Cysteine proteinases"/>
    <property type="match status" value="2"/>
</dbReference>
<dbReference type="PROSITE" id="PS00640">
    <property type="entry name" value="THIOL_PROTEASE_ASN"/>
    <property type="match status" value="1"/>
</dbReference>
<dbReference type="FunFam" id="3.90.70.10:FF:000006">
    <property type="entry name" value="Cathepsin S"/>
    <property type="match status" value="1"/>
</dbReference>
<keyword evidence="7" id="KW-0732">Signal</keyword>
<dbReference type="SMART" id="SM00645">
    <property type="entry name" value="Pept_C1"/>
    <property type="match status" value="1"/>
</dbReference>
<dbReference type="Pfam" id="PF00112">
    <property type="entry name" value="Peptidase_C1"/>
    <property type="match status" value="1"/>
</dbReference>
<keyword evidence="6" id="KW-1015">Disulfide bond</keyword>
<proteinExistence type="inferred from homology"/>
<protein>
    <submittedName>
        <fullName evidence="10">Cathepsin S-like</fullName>
    </submittedName>
</protein>
<sequence>MMLWSLFCAAVFGPAAALISSDLDLHWQMWKSKHDKSYQDQADDLLRRQIWEKNLRLIALHNLEASMGMHTYDLSMNHLGDMTSEEIVATLTGIHVPSDLQRKSSAFVGSSGAALPDSIDWREKGYVTAVKNQGACGSCWAFSAAGALEGQLMKTQGKLVDLSPQNLVDCSSKYGNKGCHGGFMTRAFHYVIDNKGIDSDASYPYTGHDDQCKYNAANRAANCTSYHFVSEGDEEALKEAVATIGPISVAIDATQPKFAFYRSGIYDDPGCTQKVNHGVLVVGYGTLNGVDYWLVKNSWGQYFGDQGYIRMARNKNDQCGIALYACYPVMKINHAVLVVGYGTLDYWLVKN</sequence>
<dbReference type="AlphaFoldDB" id="A0A0P7UC53"/>
<feature type="domain" description="Cathepsin propeptide inhibitor" evidence="9">
    <location>
        <begin position="27"/>
        <end position="87"/>
    </location>
</feature>
<dbReference type="PROSITE" id="PS00639">
    <property type="entry name" value="THIOL_PROTEASE_HIS"/>
    <property type="match status" value="2"/>
</dbReference>
<dbReference type="PROSITE" id="PS00139">
    <property type="entry name" value="THIOL_PROTEASE_CYS"/>
    <property type="match status" value="1"/>
</dbReference>
<dbReference type="InterPro" id="IPR000668">
    <property type="entry name" value="Peptidase_C1A_C"/>
</dbReference>
<dbReference type="InterPro" id="IPR025661">
    <property type="entry name" value="Pept_asp_AS"/>
</dbReference>
<evidence type="ECO:0000256" key="2">
    <source>
        <dbReference type="ARBA" id="ARBA00022670"/>
    </source>
</evidence>
<dbReference type="GO" id="GO:0008234">
    <property type="term" value="F:cysteine-type peptidase activity"/>
    <property type="evidence" value="ECO:0007669"/>
    <property type="project" value="UniProtKB-KW"/>
</dbReference>
<dbReference type="PANTHER" id="PTHR12411">
    <property type="entry name" value="CYSTEINE PROTEASE FAMILY C1-RELATED"/>
    <property type="match status" value="1"/>
</dbReference>
<dbReference type="GO" id="GO:0006508">
    <property type="term" value="P:proteolysis"/>
    <property type="evidence" value="ECO:0007669"/>
    <property type="project" value="UniProtKB-KW"/>
</dbReference>
<dbReference type="SMART" id="SM00848">
    <property type="entry name" value="Inhibitor_I29"/>
    <property type="match status" value="1"/>
</dbReference>
<evidence type="ECO:0000256" key="1">
    <source>
        <dbReference type="ARBA" id="ARBA00008455"/>
    </source>
</evidence>
<keyword evidence="4" id="KW-0788">Thiol protease</keyword>
<keyword evidence="5" id="KW-0865">Zymogen</keyword>
<dbReference type="Proteomes" id="UP000034805">
    <property type="component" value="Unassembled WGS sequence"/>
</dbReference>
<dbReference type="InterPro" id="IPR039417">
    <property type="entry name" value="Peptidase_C1A_papain-like"/>
</dbReference>
<dbReference type="InterPro" id="IPR000169">
    <property type="entry name" value="Pept_cys_AS"/>
</dbReference>
<evidence type="ECO:0000256" key="3">
    <source>
        <dbReference type="ARBA" id="ARBA00022801"/>
    </source>
</evidence>